<dbReference type="eggNOG" id="COG3646">
    <property type="taxonomic scope" value="Bacteria"/>
</dbReference>
<dbReference type="AlphaFoldDB" id="C1D819"/>
<gene>
    <name evidence="1" type="ordered locus">LHK_01623</name>
</gene>
<dbReference type="KEGG" id="lhk:LHK_01623"/>
<sequence>MLRRTAVCRIIPPRAGPKPAGQLPAGNVHRMHGVFCMVDMMRELEILLQLLKAPISPRVPDGWQREQHD</sequence>
<accession>C1D819</accession>
<evidence type="ECO:0000313" key="1">
    <source>
        <dbReference type="EMBL" id="ACO74609.1"/>
    </source>
</evidence>
<protein>
    <submittedName>
        <fullName evidence="1">Uncharacterized protein</fullName>
    </submittedName>
</protein>
<name>C1D819_LARHH</name>
<dbReference type="Proteomes" id="UP000002010">
    <property type="component" value="Chromosome"/>
</dbReference>
<organism evidence="1 2">
    <name type="scientific">Laribacter hongkongensis (strain HLHK9)</name>
    <dbReference type="NCBI Taxonomy" id="557598"/>
    <lineage>
        <taxon>Bacteria</taxon>
        <taxon>Pseudomonadati</taxon>
        <taxon>Pseudomonadota</taxon>
        <taxon>Betaproteobacteria</taxon>
        <taxon>Neisseriales</taxon>
        <taxon>Aquaspirillaceae</taxon>
        <taxon>Laribacter</taxon>
    </lineage>
</organism>
<reference evidence="1 2" key="1">
    <citation type="journal article" date="2009" name="PLoS Genet.">
        <title>The complete genome and proteome of Laribacter hongkongensis reveal potential mechanisms for adaptations to different temperatures and habitats.</title>
        <authorList>
            <person name="Woo P.C."/>
            <person name="Lau S.K."/>
            <person name="Tse H."/>
            <person name="Teng J.L."/>
            <person name="Curreem S.O."/>
            <person name="Tsang A.K."/>
            <person name="Fan R.Y."/>
            <person name="Wong G.K."/>
            <person name="Huang Y."/>
            <person name="Loman N.J."/>
            <person name="Snyder L.A."/>
            <person name="Cai J.J."/>
            <person name="Huang J.D."/>
            <person name="Mak W."/>
            <person name="Pallen M.J."/>
            <person name="Lok S."/>
            <person name="Yuen K.Y."/>
        </authorList>
    </citation>
    <scope>NUCLEOTIDE SEQUENCE [LARGE SCALE GENOMIC DNA]</scope>
    <source>
        <strain evidence="1 2">HLHK9</strain>
    </source>
</reference>
<proteinExistence type="predicted"/>
<dbReference type="EMBL" id="CP001154">
    <property type="protein sequence ID" value="ACO74609.1"/>
    <property type="molecule type" value="Genomic_DNA"/>
</dbReference>
<evidence type="ECO:0000313" key="2">
    <source>
        <dbReference type="Proteomes" id="UP000002010"/>
    </source>
</evidence>
<dbReference type="HOGENOM" id="CLU_2770773_0_0_4"/>
<keyword evidence="2" id="KW-1185">Reference proteome</keyword>